<dbReference type="AlphaFoldDB" id="Q01SL1"/>
<name>Q01SL1_SOLUE</name>
<dbReference type="EMBL" id="CP000473">
    <property type="protein sequence ID" value="ABJ87359.1"/>
    <property type="molecule type" value="Genomic_DNA"/>
</dbReference>
<evidence type="ECO:0000259" key="1">
    <source>
        <dbReference type="Pfam" id="PF01882"/>
    </source>
</evidence>
<sequence length="296" mass="33853">MLQRFLDPATLASISSLDLVAKTVVDGFVAGLHRSPDFGFSQEFAEYRSYAEGDDLRHVDWNVFARTDRCYLKRYKGETNSQLLLLLDTSASMGYSSAGVSKLDYARFVAASLCYMASTQRDATGLIIFDEDVKNYVQPSTRQGQLFRLLHAIEEATVGTHTDFTKPFVHFQNFLHRRGIVVVMSDFYADPELIVKTVEPLRYRGNEVILFHMLDPQEIKPKFKDPVLLFDLEETTRSLEVSPEYARNEYRKKMDAHIEALSSKARGAGMDYFLMDTGRPLDEGLREYLQVRKGRL</sequence>
<dbReference type="Gene3D" id="3.40.50.410">
    <property type="entry name" value="von Willebrand factor, type A domain"/>
    <property type="match status" value="1"/>
</dbReference>
<dbReference type="InterPro" id="IPR036465">
    <property type="entry name" value="vWFA_dom_sf"/>
</dbReference>
<dbReference type="PANTHER" id="PTHR33608">
    <property type="entry name" value="BLL2464 PROTEIN"/>
    <property type="match status" value="1"/>
</dbReference>
<dbReference type="InterPro" id="IPR002881">
    <property type="entry name" value="DUF58"/>
</dbReference>
<protein>
    <recommendedName>
        <fullName evidence="1">DUF58 domain-containing protein</fullName>
    </recommendedName>
</protein>
<reference evidence="2" key="1">
    <citation type="submission" date="2006-10" db="EMBL/GenBank/DDBJ databases">
        <title>Complete sequence of Solibacter usitatus Ellin6076.</title>
        <authorList>
            <consortium name="US DOE Joint Genome Institute"/>
            <person name="Copeland A."/>
            <person name="Lucas S."/>
            <person name="Lapidus A."/>
            <person name="Barry K."/>
            <person name="Detter J.C."/>
            <person name="Glavina del Rio T."/>
            <person name="Hammon N."/>
            <person name="Israni S."/>
            <person name="Dalin E."/>
            <person name="Tice H."/>
            <person name="Pitluck S."/>
            <person name="Thompson L.S."/>
            <person name="Brettin T."/>
            <person name="Bruce D."/>
            <person name="Han C."/>
            <person name="Tapia R."/>
            <person name="Gilna P."/>
            <person name="Schmutz J."/>
            <person name="Larimer F."/>
            <person name="Land M."/>
            <person name="Hauser L."/>
            <person name="Kyrpides N."/>
            <person name="Mikhailova N."/>
            <person name="Janssen P.H."/>
            <person name="Kuske C.R."/>
            <person name="Richardson P."/>
        </authorList>
    </citation>
    <scope>NUCLEOTIDE SEQUENCE</scope>
    <source>
        <strain evidence="2">Ellin6076</strain>
    </source>
</reference>
<feature type="domain" description="DUF58" evidence="1">
    <location>
        <begin position="46"/>
        <end position="257"/>
    </location>
</feature>
<gene>
    <name evidence="2" type="ordered locus">Acid_6434</name>
</gene>
<dbReference type="STRING" id="234267.Acid_6434"/>
<dbReference type="OrthoDB" id="9776116at2"/>
<dbReference type="InParanoid" id="Q01SL1"/>
<dbReference type="KEGG" id="sus:Acid_6434"/>
<evidence type="ECO:0000313" key="2">
    <source>
        <dbReference type="EMBL" id="ABJ87359.1"/>
    </source>
</evidence>
<dbReference type="SUPFAM" id="SSF53300">
    <property type="entry name" value="vWA-like"/>
    <property type="match status" value="1"/>
</dbReference>
<proteinExistence type="predicted"/>
<dbReference type="HOGENOM" id="CLU_054927_3_1_0"/>
<organism evidence="2">
    <name type="scientific">Solibacter usitatus (strain Ellin6076)</name>
    <dbReference type="NCBI Taxonomy" id="234267"/>
    <lineage>
        <taxon>Bacteria</taxon>
        <taxon>Pseudomonadati</taxon>
        <taxon>Acidobacteriota</taxon>
        <taxon>Terriglobia</taxon>
        <taxon>Bryobacterales</taxon>
        <taxon>Solibacteraceae</taxon>
        <taxon>Candidatus Solibacter</taxon>
    </lineage>
</organism>
<dbReference type="PANTHER" id="PTHR33608:SF7">
    <property type="entry name" value="DUF58 DOMAIN-CONTAINING PROTEIN"/>
    <property type="match status" value="1"/>
</dbReference>
<dbReference type="Pfam" id="PF01882">
    <property type="entry name" value="DUF58"/>
    <property type="match status" value="1"/>
</dbReference>
<accession>Q01SL1</accession>
<dbReference type="eggNOG" id="COG1721">
    <property type="taxonomic scope" value="Bacteria"/>
</dbReference>